<name>A0A371AWF1_9FIRM</name>
<keyword evidence="1" id="KW-0472">Membrane</keyword>
<dbReference type="EMBL" id="QRCT01000019">
    <property type="protein sequence ID" value="RDU23790.1"/>
    <property type="molecule type" value="Genomic_DNA"/>
</dbReference>
<comment type="caution">
    <text evidence="2">The sequence shown here is derived from an EMBL/GenBank/DDBJ whole genome shotgun (WGS) entry which is preliminary data.</text>
</comment>
<organism evidence="2 3">
    <name type="scientific">Anaerosacchariphilus polymeriproducens</name>
    <dbReference type="NCBI Taxonomy" id="1812858"/>
    <lineage>
        <taxon>Bacteria</taxon>
        <taxon>Bacillati</taxon>
        <taxon>Bacillota</taxon>
        <taxon>Clostridia</taxon>
        <taxon>Lachnospirales</taxon>
        <taxon>Lachnospiraceae</taxon>
        <taxon>Anaerosacchariphilus</taxon>
    </lineage>
</organism>
<sequence>MEVGLKNNEKKGIEMIKRKEIMKAGVICILFMFICNGCNMKTKRYLIPSNALFAQTDGQEGYISDTKVMNKDQNLFTDIRKSDDGGVIMVLTEEQKENNQNLCLKNVKKLVWVQLFILVHNINVYKLQKMVSGI</sequence>
<dbReference type="RefSeq" id="WP_115481659.1">
    <property type="nucleotide sequence ID" value="NZ_QRCT01000019.1"/>
</dbReference>
<keyword evidence="3" id="KW-1185">Reference proteome</keyword>
<protein>
    <submittedName>
        <fullName evidence="2">Uncharacterized protein</fullName>
    </submittedName>
</protein>
<keyword evidence="1" id="KW-1133">Transmembrane helix</keyword>
<evidence type="ECO:0000313" key="2">
    <source>
        <dbReference type="EMBL" id="RDU23790.1"/>
    </source>
</evidence>
<gene>
    <name evidence="2" type="ORF">DWV06_08000</name>
</gene>
<dbReference type="AlphaFoldDB" id="A0A371AWF1"/>
<proteinExistence type="predicted"/>
<keyword evidence="1" id="KW-0812">Transmembrane</keyword>
<feature type="transmembrane region" description="Helical" evidence="1">
    <location>
        <begin position="21"/>
        <end position="42"/>
    </location>
</feature>
<evidence type="ECO:0000256" key="1">
    <source>
        <dbReference type="SAM" id="Phobius"/>
    </source>
</evidence>
<reference evidence="2 3" key="1">
    <citation type="submission" date="2018-07" db="EMBL/GenBank/DDBJ databases">
        <title>Anaerosacharophilus polymeroproducens gen. nov. sp. nov., an anaerobic bacterium isolated from salt field.</title>
        <authorList>
            <person name="Kim W."/>
            <person name="Yang S.-H."/>
            <person name="Oh J."/>
            <person name="Lee J.-H."/>
            <person name="Kwon K.K."/>
        </authorList>
    </citation>
    <scope>NUCLEOTIDE SEQUENCE [LARGE SCALE GENOMIC DNA]</scope>
    <source>
        <strain evidence="2 3">MCWD5</strain>
    </source>
</reference>
<evidence type="ECO:0000313" key="3">
    <source>
        <dbReference type="Proteomes" id="UP000255036"/>
    </source>
</evidence>
<dbReference type="Proteomes" id="UP000255036">
    <property type="component" value="Unassembled WGS sequence"/>
</dbReference>
<accession>A0A371AWF1</accession>